<dbReference type="PANTHER" id="PTHR18964">
    <property type="entry name" value="ROK (REPRESSOR, ORF, KINASE) FAMILY"/>
    <property type="match status" value="1"/>
</dbReference>
<reference evidence="4" key="1">
    <citation type="journal article" date="2019" name="Int. J. Syst. Evol. Microbiol.">
        <title>The Global Catalogue of Microorganisms (GCM) 10K type strain sequencing project: providing services to taxonomists for standard genome sequencing and annotation.</title>
        <authorList>
            <consortium name="The Broad Institute Genomics Platform"/>
            <consortium name="The Broad Institute Genome Sequencing Center for Infectious Disease"/>
            <person name="Wu L."/>
            <person name="Ma J."/>
        </authorList>
    </citation>
    <scope>NUCLEOTIDE SEQUENCE [LARGE SCALE GENOMIC DNA]</scope>
    <source>
        <strain evidence="4">JCM 9458</strain>
    </source>
</reference>
<gene>
    <name evidence="3" type="ORF">GCM10020369_32670</name>
</gene>
<evidence type="ECO:0000313" key="4">
    <source>
        <dbReference type="Proteomes" id="UP001501676"/>
    </source>
</evidence>
<comment type="caution">
    <text evidence="3">The sequence shown here is derived from an EMBL/GenBank/DDBJ whole genome shotgun (WGS) entry which is preliminary data.</text>
</comment>
<evidence type="ECO:0000256" key="1">
    <source>
        <dbReference type="ARBA" id="ARBA00006479"/>
    </source>
</evidence>
<dbReference type="SUPFAM" id="SSF53067">
    <property type="entry name" value="Actin-like ATPase domain"/>
    <property type="match status" value="1"/>
</dbReference>
<comment type="similarity">
    <text evidence="1">Belongs to the ROK (NagC/XylR) family.</text>
</comment>
<dbReference type="InterPro" id="IPR005471">
    <property type="entry name" value="Tscrpt_reg_IclR_N"/>
</dbReference>
<feature type="domain" description="HTH iclR-type" evidence="2">
    <location>
        <begin position="21"/>
        <end position="64"/>
    </location>
</feature>
<proteinExistence type="inferred from homology"/>
<dbReference type="EMBL" id="BAAAYN010000021">
    <property type="protein sequence ID" value="GAA3388032.1"/>
    <property type="molecule type" value="Genomic_DNA"/>
</dbReference>
<name>A0ABP6SXS5_9ACTN</name>
<dbReference type="InterPro" id="IPR036390">
    <property type="entry name" value="WH_DNA-bd_sf"/>
</dbReference>
<dbReference type="Proteomes" id="UP001501676">
    <property type="component" value="Unassembled WGS sequence"/>
</dbReference>
<dbReference type="InterPro" id="IPR043129">
    <property type="entry name" value="ATPase_NBD"/>
</dbReference>
<dbReference type="InterPro" id="IPR000600">
    <property type="entry name" value="ROK"/>
</dbReference>
<dbReference type="Pfam" id="PF09339">
    <property type="entry name" value="HTH_IclR"/>
    <property type="match status" value="1"/>
</dbReference>
<organism evidence="3 4">
    <name type="scientific">Cryptosporangium minutisporangium</name>
    <dbReference type="NCBI Taxonomy" id="113569"/>
    <lineage>
        <taxon>Bacteria</taxon>
        <taxon>Bacillati</taxon>
        <taxon>Actinomycetota</taxon>
        <taxon>Actinomycetes</taxon>
        <taxon>Cryptosporangiales</taxon>
        <taxon>Cryptosporangiaceae</taxon>
        <taxon>Cryptosporangium</taxon>
    </lineage>
</organism>
<dbReference type="InterPro" id="IPR036388">
    <property type="entry name" value="WH-like_DNA-bd_sf"/>
</dbReference>
<dbReference type="Pfam" id="PF00480">
    <property type="entry name" value="ROK"/>
    <property type="match status" value="1"/>
</dbReference>
<keyword evidence="4" id="KW-1185">Reference proteome</keyword>
<protein>
    <submittedName>
        <fullName evidence="3">ROK family transcriptional regulator</fullName>
    </submittedName>
</protein>
<dbReference type="RefSeq" id="WP_345728959.1">
    <property type="nucleotide sequence ID" value="NZ_BAAAYN010000021.1"/>
</dbReference>
<dbReference type="Gene3D" id="1.10.10.10">
    <property type="entry name" value="Winged helix-like DNA-binding domain superfamily/Winged helix DNA-binding domain"/>
    <property type="match status" value="1"/>
</dbReference>
<dbReference type="PANTHER" id="PTHR18964:SF149">
    <property type="entry name" value="BIFUNCTIONAL UDP-N-ACETYLGLUCOSAMINE 2-EPIMERASE_N-ACETYLMANNOSAMINE KINASE"/>
    <property type="match status" value="1"/>
</dbReference>
<evidence type="ECO:0000259" key="2">
    <source>
        <dbReference type="Pfam" id="PF09339"/>
    </source>
</evidence>
<dbReference type="Gene3D" id="3.30.420.40">
    <property type="match status" value="2"/>
</dbReference>
<accession>A0ABP6SXS5</accession>
<sequence>MGAFVGGPARIGSVRAHNLALVLRAVESAATPLSRADVAAATGLTRASVSALVDTLLAGRLLRETGAPTRTGVGRPSTGLVLDSAGPAGLGIELNVDHLAVCLVDLTGAVRARLSGRFPALNTLVGDAVAAGTALGLPLAGAAVAVPGLVDPATGELLVTPNLDVGGVREAVGELSALRGTPVVVENEATLAARAEQRSLGAAAPRSFLQVSGEVGIGAGLVLDGQLYRGRHGWSGELGHVTVRPGGRPCGCGSDGCLEQYAGLRAVLQAAGPGAGTILERATSGDPAMLAALVDAGEAMGIALAGALNLLDLDAVVLGGAHAELAPWLVGPIEAQLSRRLVGAAVSRPAVRASVLGADAAALGAAWSVLDRVLDDPVSWLSR</sequence>
<evidence type="ECO:0000313" key="3">
    <source>
        <dbReference type="EMBL" id="GAA3388032.1"/>
    </source>
</evidence>
<dbReference type="SUPFAM" id="SSF46785">
    <property type="entry name" value="Winged helix' DNA-binding domain"/>
    <property type="match status" value="1"/>
</dbReference>